<protein>
    <submittedName>
        <fullName evidence="2">Nucleoside hydrolase</fullName>
    </submittedName>
</protein>
<dbReference type="EMBL" id="JAUFQS010000047">
    <property type="protein sequence ID" value="MDN3690350.1"/>
    <property type="molecule type" value="Genomic_DNA"/>
</dbReference>
<accession>A0ABT8CCU3</accession>
<dbReference type="Proteomes" id="UP001236663">
    <property type="component" value="Unassembled WGS sequence"/>
</dbReference>
<name>A0ABT8CCU3_9BACT</name>
<feature type="domain" description="Inosine/uridine-preferring nucleoside hydrolase" evidence="1">
    <location>
        <begin position="24"/>
        <end position="227"/>
    </location>
</feature>
<dbReference type="Gene3D" id="3.90.245.10">
    <property type="entry name" value="Ribonucleoside hydrolase-like"/>
    <property type="match status" value="1"/>
</dbReference>
<dbReference type="Pfam" id="PF01156">
    <property type="entry name" value="IU_nuc_hydro"/>
    <property type="match status" value="1"/>
</dbReference>
<dbReference type="SUPFAM" id="SSF53590">
    <property type="entry name" value="Nucleoside hydrolase"/>
    <property type="match status" value="1"/>
</dbReference>
<organism evidence="2 3">
    <name type="scientific">Cyclobacterium jeungdonense</name>
    <dbReference type="NCBI Taxonomy" id="708087"/>
    <lineage>
        <taxon>Bacteria</taxon>
        <taxon>Pseudomonadati</taxon>
        <taxon>Bacteroidota</taxon>
        <taxon>Cytophagia</taxon>
        <taxon>Cytophagales</taxon>
        <taxon>Cyclobacteriaceae</taxon>
        <taxon>Cyclobacterium</taxon>
    </lineage>
</organism>
<sequence length="320" mass="35980">MKTGFSLYLLCFISGITLAQTEKIILDTDLDSDVDDVGALAMLHTLADHDRVEILGVIVTSDDLFAPQCADVLNHYFKRPDIPIGVEKGIPLNDFSRYTRALSQAFPHRLKEYNDAEDATQVYRRLLASQPDSSVTIVTIGHLTNLRHLIESTPDAISELSGLQLIEKKVKLWACMGGRFPEGKEANFYRPDPESTKIAVNRWPGRVIYSGWEIGNEIITGGTYLKKSLPTESPVYLGYKLFNDFAGRQSWDQSILLYLISPDSYWELSLRGKALVSEDGSNAWEMDKEANQQYLIEKTTPTEVAKIMDALMVGQYRDGF</sequence>
<dbReference type="PANTHER" id="PTHR43264">
    <property type="match status" value="1"/>
</dbReference>
<dbReference type="GO" id="GO:0016787">
    <property type="term" value="F:hydrolase activity"/>
    <property type="evidence" value="ECO:0007669"/>
    <property type="project" value="UniProtKB-KW"/>
</dbReference>
<evidence type="ECO:0000313" key="3">
    <source>
        <dbReference type="Proteomes" id="UP001236663"/>
    </source>
</evidence>
<evidence type="ECO:0000313" key="2">
    <source>
        <dbReference type="EMBL" id="MDN3690350.1"/>
    </source>
</evidence>
<proteinExistence type="predicted"/>
<keyword evidence="2" id="KW-0378">Hydrolase</keyword>
<dbReference type="InterPro" id="IPR001910">
    <property type="entry name" value="Inosine/uridine_hydrolase_dom"/>
</dbReference>
<dbReference type="RefSeq" id="WP_163383158.1">
    <property type="nucleotide sequence ID" value="NZ_JAUFQS010000047.1"/>
</dbReference>
<comment type="caution">
    <text evidence="2">The sequence shown here is derived from an EMBL/GenBank/DDBJ whole genome shotgun (WGS) entry which is preliminary data.</text>
</comment>
<gene>
    <name evidence="2" type="ORF">QWZ15_21190</name>
</gene>
<dbReference type="InterPro" id="IPR036452">
    <property type="entry name" value="Ribo_hydro-like"/>
</dbReference>
<reference evidence="3" key="1">
    <citation type="journal article" date="2019" name="Int. J. Syst. Evol. Microbiol.">
        <title>The Global Catalogue of Microorganisms (GCM) 10K type strain sequencing project: providing services to taxonomists for standard genome sequencing and annotation.</title>
        <authorList>
            <consortium name="The Broad Institute Genomics Platform"/>
            <consortium name="The Broad Institute Genome Sequencing Center for Infectious Disease"/>
            <person name="Wu L."/>
            <person name="Ma J."/>
        </authorList>
    </citation>
    <scope>NUCLEOTIDE SEQUENCE [LARGE SCALE GENOMIC DNA]</scope>
    <source>
        <strain evidence="3">CECT 7706</strain>
    </source>
</reference>
<evidence type="ECO:0000259" key="1">
    <source>
        <dbReference type="Pfam" id="PF01156"/>
    </source>
</evidence>
<dbReference type="PANTHER" id="PTHR43264:SF1">
    <property type="entry name" value="INOSINE_URIDINE-PREFERRING NUCLEOSIDE HYDROLASE DOMAIN-CONTAINING PROTEIN"/>
    <property type="match status" value="1"/>
</dbReference>
<keyword evidence="3" id="KW-1185">Reference proteome</keyword>